<dbReference type="SUPFAM" id="SSF55729">
    <property type="entry name" value="Acyl-CoA N-acyltransferases (Nat)"/>
    <property type="match status" value="2"/>
</dbReference>
<evidence type="ECO:0000256" key="2">
    <source>
        <dbReference type="ARBA" id="ARBA00022737"/>
    </source>
</evidence>
<dbReference type="PANTHER" id="PTHR43617">
    <property type="entry name" value="L-AMINO ACID N-ACETYLTRANSFERASE"/>
    <property type="match status" value="1"/>
</dbReference>
<dbReference type="Pfam" id="PF00583">
    <property type="entry name" value="Acetyltransf_1"/>
    <property type="match status" value="2"/>
</dbReference>
<name>A0A2N6T6Y3_9CORY</name>
<dbReference type="GO" id="GO:0008999">
    <property type="term" value="F:protein-N-terminal-alanine acetyltransferase activity"/>
    <property type="evidence" value="ECO:0007669"/>
    <property type="project" value="TreeGrafter"/>
</dbReference>
<feature type="binding site" evidence="4">
    <location>
        <position position="211"/>
    </location>
    <ligand>
        <name>1D-myo-inositol 2-(L-cysteinylamino)-2-deoxy-alpha-D-glucopyranoside</name>
        <dbReference type="ChEBI" id="CHEBI:58887"/>
    </ligand>
</feature>
<feature type="binding site" evidence="4">
    <location>
        <position position="257"/>
    </location>
    <ligand>
        <name>1D-myo-inositol 2-(L-cysteinylamino)-2-deoxy-alpha-D-glucopyranoside</name>
        <dbReference type="ChEBI" id="CHEBI:58887"/>
    </ligand>
</feature>
<gene>
    <name evidence="4 6" type="primary">mshD</name>
    <name evidence="6" type="ORF">CJ203_03365</name>
</gene>
<evidence type="ECO:0000259" key="5">
    <source>
        <dbReference type="PROSITE" id="PS51186"/>
    </source>
</evidence>
<feature type="domain" description="N-acetyltransferase" evidence="5">
    <location>
        <begin position="1"/>
        <end position="124"/>
    </location>
</feature>
<accession>A0A2N6T6Y3</accession>
<dbReference type="RefSeq" id="WP_102723537.1">
    <property type="nucleotide sequence ID" value="NZ_PNHG01000003.1"/>
</dbReference>
<dbReference type="PIRSF" id="PIRSF021524">
    <property type="entry name" value="MSH_acetyltransferase"/>
    <property type="match status" value="1"/>
</dbReference>
<dbReference type="Proteomes" id="UP000235836">
    <property type="component" value="Unassembled WGS sequence"/>
</dbReference>
<feature type="binding site" evidence="4">
    <location>
        <position position="29"/>
    </location>
    <ligand>
        <name>1D-myo-inositol 2-(L-cysteinylamino)-2-deoxy-alpha-D-glucopyranoside</name>
        <dbReference type="ChEBI" id="CHEBI:58887"/>
    </ligand>
</feature>
<reference evidence="6 7" key="1">
    <citation type="submission" date="2017-09" db="EMBL/GenBank/DDBJ databases">
        <title>Bacterial strain isolated from the female urinary microbiota.</title>
        <authorList>
            <person name="Thomas-White K."/>
            <person name="Kumar N."/>
            <person name="Forster S."/>
            <person name="Putonti C."/>
            <person name="Lawley T."/>
            <person name="Wolfe A.J."/>
        </authorList>
    </citation>
    <scope>NUCLEOTIDE SEQUENCE [LARGE SCALE GENOMIC DNA]</scope>
    <source>
        <strain evidence="6 7">UMB0792</strain>
    </source>
</reference>
<feature type="binding site" evidence="4">
    <location>
        <position position="219"/>
    </location>
    <ligand>
        <name>1D-myo-inositol 2-(L-cysteinylamino)-2-deoxy-alpha-D-glucopyranoside</name>
        <dbReference type="ChEBI" id="CHEBI:58887"/>
    </ligand>
</feature>
<comment type="catalytic activity">
    <reaction evidence="4">
        <text>1D-myo-inositol 2-(L-cysteinylamino)-2-deoxy-alpha-D-glucopyranoside + acetyl-CoA = mycothiol + CoA + H(+)</text>
        <dbReference type="Rhea" id="RHEA:26172"/>
        <dbReference type="ChEBI" id="CHEBI:15378"/>
        <dbReference type="ChEBI" id="CHEBI:16768"/>
        <dbReference type="ChEBI" id="CHEBI:57287"/>
        <dbReference type="ChEBI" id="CHEBI:57288"/>
        <dbReference type="ChEBI" id="CHEBI:58887"/>
        <dbReference type="EC" id="2.3.1.189"/>
    </reaction>
</comment>
<dbReference type="InterPro" id="IPR017813">
    <property type="entry name" value="Mycothiol_AcTrfase"/>
</dbReference>
<dbReference type="HAMAP" id="MF_01698">
    <property type="entry name" value="MshD"/>
    <property type="match status" value="1"/>
</dbReference>
<organism evidence="6 7">
    <name type="scientific">Corynebacterium tuscaniense</name>
    <dbReference type="NCBI Taxonomy" id="302449"/>
    <lineage>
        <taxon>Bacteria</taxon>
        <taxon>Bacillati</taxon>
        <taxon>Actinomycetota</taxon>
        <taxon>Actinomycetes</taxon>
        <taxon>Mycobacteriales</taxon>
        <taxon>Corynebacteriaceae</taxon>
        <taxon>Corynebacterium</taxon>
    </lineage>
</organism>
<feature type="binding site" evidence="4">
    <location>
        <begin position="223"/>
        <end position="225"/>
    </location>
    <ligand>
        <name>acetyl-CoA</name>
        <dbReference type="ChEBI" id="CHEBI:57288"/>
        <label>2</label>
    </ligand>
</feature>
<keyword evidence="1 4" id="KW-0808">Transferase</keyword>
<dbReference type="NCBIfam" id="TIGR03448">
    <property type="entry name" value="mycothiol_MshD"/>
    <property type="match status" value="1"/>
</dbReference>
<comment type="caution">
    <text evidence="6">The sequence shown here is derived from an EMBL/GenBank/DDBJ whole genome shotgun (WGS) entry which is preliminary data.</text>
</comment>
<evidence type="ECO:0000256" key="4">
    <source>
        <dbReference type="HAMAP-Rule" id="MF_01698"/>
    </source>
</evidence>
<dbReference type="InterPro" id="IPR050276">
    <property type="entry name" value="MshD_Acetyltransferase"/>
</dbReference>
<protein>
    <recommendedName>
        <fullName evidence="4">Mycothiol acetyltransferase</fullName>
        <shortName evidence="4">MSH acetyltransferase</shortName>
        <ecNumber evidence="4">2.3.1.189</ecNumber>
    </recommendedName>
    <alternativeName>
        <fullName evidence="4">Mycothiol synthase</fullName>
    </alternativeName>
</protein>
<feature type="binding site" evidence="4">
    <location>
        <begin position="64"/>
        <end position="66"/>
    </location>
    <ligand>
        <name>acetyl-CoA</name>
        <dbReference type="ChEBI" id="CHEBI:57288"/>
        <label>1</label>
    </ligand>
</feature>
<feature type="binding site" evidence="4">
    <location>
        <position position="172"/>
    </location>
    <ligand>
        <name>1D-myo-inositol 2-(L-cysteinylamino)-2-deoxy-alpha-D-glucopyranoside</name>
        <dbReference type="ChEBI" id="CHEBI:58887"/>
    </ligand>
</feature>
<feature type="binding site" evidence="4">
    <location>
        <begin position="230"/>
        <end position="236"/>
    </location>
    <ligand>
        <name>acetyl-CoA</name>
        <dbReference type="ChEBI" id="CHEBI:57288"/>
        <label>2</label>
    </ligand>
</feature>
<dbReference type="GO" id="GO:0035447">
    <property type="term" value="F:mycothiol synthase activity"/>
    <property type="evidence" value="ECO:0007669"/>
    <property type="project" value="UniProtKB-UniRule"/>
</dbReference>
<evidence type="ECO:0000313" key="7">
    <source>
        <dbReference type="Proteomes" id="UP000235836"/>
    </source>
</evidence>
<evidence type="ECO:0000313" key="6">
    <source>
        <dbReference type="EMBL" id="PMC65059.1"/>
    </source>
</evidence>
<dbReference type="GO" id="GO:0010125">
    <property type="term" value="P:mycothiol biosynthetic process"/>
    <property type="evidence" value="ECO:0007669"/>
    <property type="project" value="UniProtKB-UniRule"/>
</dbReference>
<feature type="binding site" evidence="4">
    <location>
        <begin position="262"/>
        <end position="267"/>
    </location>
    <ligand>
        <name>acetyl-CoA</name>
        <dbReference type="ChEBI" id="CHEBI:57288"/>
        <label>2</label>
    </ligand>
</feature>
<sequence length="294" mass="32078">MNEPQFHVTEARELLSSVAQHDGVEAFSEAFVRGLDGSHEHFTVRDHNTLIALAGLAPDGSAEVAVHPAYRRLGHGTALISQTLTRRPDAGLWAHGNLAAARALAAALGLKPTRELLVMAVEGEALAGIGAPGSTAEALTEQEGIRESSYAEEPADKQWLQVNNEAFHWHPEQGGWDLARLHEAMNTEWFDPEGVRFLFDDDSLAGFHWTKRHSDTLGEVYVVGVADAYRGRGLGDPLMRAGVEHLVAGGARKVILYVEADNQPAVKRYEQLGFAVVERHVVYKSTKLTHCSPI</sequence>
<comment type="similarity">
    <text evidence="4">Belongs to the acetyltransferase family. MshD subfamily.</text>
</comment>
<keyword evidence="2 4" id="KW-0677">Repeat</keyword>
<dbReference type="InterPro" id="IPR016181">
    <property type="entry name" value="Acyl_CoA_acyltransferase"/>
</dbReference>
<comment type="subunit">
    <text evidence="4">Monomer.</text>
</comment>
<proteinExistence type="inferred from homology"/>
<evidence type="ECO:0000256" key="3">
    <source>
        <dbReference type="ARBA" id="ARBA00023315"/>
    </source>
</evidence>
<dbReference type="EMBL" id="PNHG01000003">
    <property type="protein sequence ID" value="PMC65059.1"/>
    <property type="molecule type" value="Genomic_DNA"/>
</dbReference>
<comment type="function">
    <text evidence="4">Catalyzes the transfer of acetyl from acetyl-CoA to desacetylmycothiol (Cys-GlcN-Ins) to form mycothiol.</text>
</comment>
<feature type="domain" description="N-acetyltransferase" evidence="5">
    <location>
        <begin position="146"/>
        <end position="294"/>
    </location>
</feature>
<dbReference type="InterPro" id="IPR000182">
    <property type="entry name" value="GNAT_dom"/>
</dbReference>
<feature type="binding site" evidence="4">
    <location>
        <begin position="72"/>
        <end position="77"/>
    </location>
    <ligand>
        <name>acetyl-CoA</name>
        <dbReference type="ChEBI" id="CHEBI:57288"/>
        <label>1</label>
    </ligand>
</feature>
<dbReference type="PROSITE" id="PS51186">
    <property type="entry name" value="GNAT"/>
    <property type="match status" value="2"/>
</dbReference>
<dbReference type="AlphaFoldDB" id="A0A2N6T6Y3"/>
<keyword evidence="3 4" id="KW-0012">Acyltransferase</keyword>
<dbReference type="PANTHER" id="PTHR43617:SF31">
    <property type="entry name" value="MYCOTHIOL ACETYLTRANSFERASE"/>
    <property type="match status" value="1"/>
</dbReference>
<dbReference type="Gene3D" id="3.40.630.30">
    <property type="match status" value="1"/>
</dbReference>
<dbReference type="CDD" id="cd04301">
    <property type="entry name" value="NAT_SF"/>
    <property type="match status" value="2"/>
</dbReference>
<dbReference type="EC" id="2.3.1.189" evidence="4"/>
<keyword evidence="7" id="KW-1185">Reference proteome</keyword>
<evidence type="ECO:0000256" key="1">
    <source>
        <dbReference type="ARBA" id="ARBA00022679"/>
    </source>
</evidence>